<evidence type="ECO:0000313" key="2">
    <source>
        <dbReference type="Proteomes" id="UP000199607"/>
    </source>
</evidence>
<organism evidence="1 2">
    <name type="scientific">Halogranum rubrum</name>
    <dbReference type="NCBI Taxonomy" id="553466"/>
    <lineage>
        <taxon>Archaea</taxon>
        <taxon>Methanobacteriati</taxon>
        <taxon>Methanobacteriota</taxon>
        <taxon>Stenosarchaea group</taxon>
        <taxon>Halobacteria</taxon>
        <taxon>Halobacteriales</taxon>
        <taxon>Haloferacaceae</taxon>
    </lineage>
</organism>
<reference evidence="2" key="1">
    <citation type="submission" date="2016-10" db="EMBL/GenBank/DDBJ databases">
        <authorList>
            <person name="Varghese N."/>
            <person name="Submissions S."/>
        </authorList>
    </citation>
    <scope>NUCLEOTIDE SEQUENCE [LARGE SCALE GENOMIC DNA]</scope>
    <source>
        <strain evidence="2">CGMCC 1.7738</strain>
    </source>
</reference>
<dbReference type="InterPro" id="IPR029063">
    <property type="entry name" value="SAM-dependent_MTases_sf"/>
</dbReference>
<dbReference type="SUPFAM" id="SSF53335">
    <property type="entry name" value="S-adenosyl-L-methionine-dependent methyltransferases"/>
    <property type="match status" value="1"/>
</dbReference>
<dbReference type="RefSeq" id="WP_089869709.1">
    <property type="nucleotide sequence ID" value="NZ_FOTC01000002.1"/>
</dbReference>
<sequence length="302" mass="33125">MSHPRPDEFSFRRYLAAKRTVDDRALHRPTLTRLTDAVADRETLRVLDVAAGLGTGLQRLLDWDCLPDRLDYTLVDIDSATLDAARDRLLAWAAEQGYTMSTGDEERETFELTRDAESVTVRFVSTDALTYAAATDDRFDLLVGQAFLDLVDLDKGLPSLLELVADGGLAYFPITFDGVTHLSPVFDPATDHSVLDAYHATMDDADRPGGSTTGREVLDMVAHGETTTLVAAGGSDWVVHPPYSADEAYFLHHLVDTIAGAVAGDLSEERRRAWADARHDAVAAAELTFLAHNVDVLARVRR</sequence>
<dbReference type="Proteomes" id="UP000199607">
    <property type="component" value="Unassembled WGS sequence"/>
</dbReference>
<proteinExistence type="predicted"/>
<dbReference type="AlphaFoldDB" id="A0A1I4EZB5"/>
<dbReference type="Gene3D" id="3.40.50.150">
    <property type="entry name" value="Vaccinia Virus protein VP39"/>
    <property type="match status" value="1"/>
</dbReference>
<evidence type="ECO:0000313" key="1">
    <source>
        <dbReference type="EMBL" id="SFL10543.1"/>
    </source>
</evidence>
<dbReference type="EMBL" id="FOTC01000002">
    <property type="protein sequence ID" value="SFL10543.1"/>
    <property type="molecule type" value="Genomic_DNA"/>
</dbReference>
<keyword evidence="2" id="KW-1185">Reference proteome</keyword>
<protein>
    <recommendedName>
        <fullName evidence="3">Methyltransferase domain-containing protein</fullName>
    </recommendedName>
</protein>
<name>A0A1I4EZB5_9EURY</name>
<evidence type="ECO:0008006" key="3">
    <source>
        <dbReference type="Google" id="ProtNLM"/>
    </source>
</evidence>
<accession>A0A1I4EZB5</accession>
<gene>
    <name evidence="1" type="ORF">SAMN04487950_2476</name>
</gene>
<dbReference type="STRING" id="553466.SAMN04487950_2476"/>